<comment type="similarity">
    <text evidence="1">Belongs to the thioredoxin family. DsbA subfamily.</text>
</comment>
<protein>
    <recommendedName>
        <fullName evidence="8">Thioredoxin-like fold domain-containing protein</fullName>
    </recommendedName>
</protein>
<keyword evidence="2" id="KW-0732">Signal</keyword>
<keyword evidence="7" id="KW-0812">Transmembrane</keyword>
<sequence length="220" mass="24283">MNKSQRPLLYVILGLFIVLAGVLTWTFFFQSTSFFHAGTHPTIAVPAGPDPVLPPIRPEDPSAGSQDPSAITIVEYADFTCLYCRASQNEVAQVLSENPNIHYVWRDFPIASDNPSALLASMAGRCAKDQGKFWEMHDALFQADKITIDSLQTSARELGLNENTFSSCLTTSKYLQNIQDDIVIARNHNINSAPTFFIGDQVIQGYATAADLRWALLLAK</sequence>
<dbReference type="InterPro" id="IPR036249">
    <property type="entry name" value="Thioredoxin-like_sf"/>
</dbReference>
<dbReference type="Pfam" id="PF13462">
    <property type="entry name" value="Thioredoxin_4"/>
    <property type="match status" value="1"/>
</dbReference>
<evidence type="ECO:0000259" key="8">
    <source>
        <dbReference type="Pfam" id="PF13462"/>
    </source>
</evidence>
<evidence type="ECO:0000256" key="6">
    <source>
        <dbReference type="SAM" id="MobiDB-lite"/>
    </source>
</evidence>
<dbReference type="GO" id="GO:0016491">
    <property type="term" value="F:oxidoreductase activity"/>
    <property type="evidence" value="ECO:0007669"/>
    <property type="project" value="UniProtKB-KW"/>
</dbReference>
<keyword evidence="4" id="KW-1015">Disulfide bond</keyword>
<evidence type="ECO:0000256" key="5">
    <source>
        <dbReference type="ARBA" id="ARBA00023284"/>
    </source>
</evidence>
<dbReference type="AlphaFoldDB" id="A0A2H0BSE1"/>
<gene>
    <name evidence="9" type="ORF">COX00_02420</name>
</gene>
<dbReference type="EMBL" id="PCSZ01000050">
    <property type="protein sequence ID" value="PIP60561.1"/>
    <property type="molecule type" value="Genomic_DNA"/>
</dbReference>
<keyword evidence="7" id="KW-0472">Membrane</keyword>
<name>A0A2H0BSE1_9BACT</name>
<evidence type="ECO:0000256" key="2">
    <source>
        <dbReference type="ARBA" id="ARBA00022729"/>
    </source>
</evidence>
<dbReference type="PANTHER" id="PTHR13887">
    <property type="entry name" value="GLUTATHIONE S-TRANSFERASE KAPPA"/>
    <property type="match status" value="1"/>
</dbReference>
<keyword evidence="7" id="KW-1133">Transmembrane helix</keyword>
<evidence type="ECO:0000256" key="1">
    <source>
        <dbReference type="ARBA" id="ARBA00005791"/>
    </source>
</evidence>
<dbReference type="PANTHER" id="PTHR13887:SF14">
    <property type="entry name" value="DISULFIDE BOND FORMATION PROTEIN D"/>
    <property type="match status" value="1"/>
</dbReference>
<evidence type="ECO:0000256" key="7">
    <source>
        <dbReference type="SAM" id="Phobius"/>
    </source>
</evidence>
<evidence type="ECO:0000313" key="10">
    <source>
        <dbReference type="Proteomes" id="UP000231581"/>
    </source>
</evidence>
<proteinExistence type="inferred from homology"/>
<dbReference type="SUPFAM" id="SSF52833">
    <property type="entry name" value="Thioredoxin-like"/>
    <property type="match status" value="1"/>
</dbReference>
<reference evidence="9 10" key="1">
    <citation type="submission" date="2017-09" db="EMBL/GenBank/DDBJ databases">
        <title>Depth-based differentiation of microbial function through sediment-hosted aquifers and enrichment of novel symbionts in the deep terrestrial subsurface.</title>
        <authorList>
            <person name="Probst A.J."/>
            <person name="Ladd B."/>
            <person name="Jarett J.K."/>
            <person name="Geller-Mcgrath D.E."/>
            <person name="Sieber C.M."/>
            <person name="Emerson J.B."/>
            <person name="Anantharaman K."/>
            <person name="Thomas B.C."/>
            <person name="Malmstrom R."/>
            <person name="Stieglmeier M."/>
            <person name="Klingl A."/>
            <person name="Woyke T."/>
            <person name="Ryan C.M."/>
            <person name="Banfield J.F."/>
        </authorList>
    </citation>
    <scope>NUCLEOTIDE SEQUENCE [LARGE SCALE GENOMIC DNA]</scope>
    <source>
        <strain evidence="9">CG22_combo_CG10-13_8_21_14_all_47_17</strain>
    </source>
</reference>
<dbReference type="Gene3D" id="3.40.30.10">
    <property type="entry name" value="Glutaredoxin"/>
    <property type="match status" value="1"/>
</dbReference>
<keyword evidence="3" id="KW-0560">Oxidoreductase</keyword>
<evidence type="ECO:0000256" key="4">
    <source>
        <dbReference type="ARBA" id="ARBA00023157"/>
    </source>
</evidence>
<evidence type="ECO:0000313" key="9">
    <source>
        <dbReference type="EMBL" id="PIP60561.1"/>
    </source>
</evidence>
<feature type="region of interest" description="Disordered" evidence="6">
    <location>
        <begin position="48"/>
        <end position="67"/>
    </location>
</feature>
<evidence type="ECO:0000256" key="3">
    <source>
        <dbReference type="ARBA" id="ARBA00023002"/>
    </source>
</evidence>
<accession>A0A2H0BSE1</accession>
<feature type="domain" description="Thioredoxin-like fold" evidence="8">
    <location>
        <begin position="70"/>
        <end position="213"/>
    </location>
</feature>
<comment type="caution">
    <text evidence="9">The sequence shown here is derived from an EMBL/GenBank/DDBJ whole genome shotgun (WGS) entry which is preliminary data.</text>
</comment>
<feature type="transmembrane region" description="Helical" evidence="7">
    <location>
        <begin position="7"/>
        <end position="28"/>
    </location>
</feature>
<dbReference type="InterPro" id="IPR012336">
    <property type="entry name" value="Thioredoxin-like_fold"/>
</dbReference>
<dbReference type="Proteomes" id="UP000231581">
    <property type="component" value="Unassembled WGS sequence"/>
</dbReference>
<keyword evidence="5" id="KW-0676">Redox-active center</keyword>
<organism evidence="9 10">
    <name type="scientific">Candidatus Uhrbacteria bacterium CG22_combo_CG10-13_8_21_14_all_47_17</name>
    <dbReference type="NCBI Taxonomy" id="1975041"/>
    <lineage>
        <taxon>Bacteria</taxon>
        <taxon>Candidatus Uhriibacteriota</taxon>
    </lineage>
</organism>